<feature type="compositionally biased region" description="Basic and acidic residues" evidence="1">
    <location>
        <begin position="31"/>
        <end position="59"/>
    </location>
</feature>
<gene>
    <name evidence="2" type="ORF">OS493_028579</name>
</gene>
<name>A0A9W9YWX3_9CNID</name>
<feature type="compositionally biased region" description="Basic and acidic residues" evidence="1">
    <location>
        <begin position="68"/>
        <end position="110"/>
    </location>
</feature>
<protein>
    <submittedName>
        <fullName evidence="2">Uncharacterized protein</fullName>
    </submittedName>
</protein>
<feature type="region of interest" description="Disordered" evidence="1">
    <location>
        <begin position="139"/>
        <end position="158"/>
    </location>
</feature>
<dbReference type="EMBL" id="MU826853">
    <property type="protein sequence ID" value="KAJ7370966.1"/>
    <property type="molecule type" value="Genomic_DNA"/>
</dbReference>
<feature type="region of interest" description="Disordered" evidence="1">
    <location>
        <begin position="1"/>
        <end position="124"/>
    </location>
</feature>
<dbReference type="OrthoDB" id="5983621at2759"/>
<proteinExistence type="predicted"/>
<organism evidence="2 3">
    <name type="scientific">Desmophyllum pertusum</name>
    <dbReference type="NCBI Taxonomy" id="174260"/>
    <lineage>
        <taxon>Eukaryota</taxon>
        <taxon>Metazoa</taxon>
        <taxon>Cnidaria</taxon>
        <taxon>Anthozoa</taxon>
        <taxon>Hexacorallia</taxon>
        <taxon>Scleractinia</taxon>
        <taxon>Caryophylliina</taxon>
        <taxon>Caryophylliidae</taxon>
        <taxon>Desmophyllum</taxon>
    </lineage>
</organism>
<dbReference type="AlphaFoldDB" id="A0A9W9YWX3"/>
<keyword evidence="3" id="KW-1185">Reference proteome</keyword>
<sequence length="196" mass="22612">MLCSKVTKLFKGPEWARTSRERKPSSSIIGRPKEHSEAKPKTKPKPEWKTTSLRKKDTNKPATTQSDYWKEARPDWAKGKSPVGDKPKIPDKPKTKAKEYWEEARPDWSKGKPPVAKPRAEDIKKVEEKKKYDYPTPEWAHSRVRGKDKASDEQDGNKGLLKAELENIFGKPKQKVTAWYDRLTRLYIRPNCGAGR</sequence>
<accession>A0A9W9YWX3</accession>
<evidence type="ECO:0000313" key="2">
    <source>
        <dbReference type="EMBL" id="KAJ7370966.1"/>
    </source>
</evidence>
<feature type="compositionally biased region" description="Basic and acidic residues" evidence="1">
    <location>
        <begin position="145"/>
        <end position="158"/>
    </location>
</feature>
<evidence type="ECO:0000313" key="3">
    <source>
        <dbReference type="Proteomes" id="UP001163046"/>
    </source>
</evidence>
<reference evidence="2" key="1">
    <citation type="submission" date="2023-01" db="EMBL/GenBank/DDBJ databases">
        <title>Genome assembly of the deep-sea coral Lophelia pertusa.</title>
        <authorList>
            <person name="Herrera S."/>
            <person name="Cordes E."/>
        </authorList>
    </citation>
    <scope>NUCLEOTIDE SEQUENCE</scope>
    <source>
        <strain evidence="2">USNM1676648</strain>
        <tissue evidence="2">Polyp</tissue>
    </source>
</reference>
<dbReference type="Proteomes" id="UP001163046">
    <property type="component" value="Unassembled WGS sequence"/>
</dbReference>
<comment type="caution">
    <text evidence="2">The sequence shown here is derived from an EMBL/GenBank/DDBJ whole genome shotgun (WGS) entry which is preliminary data.</text>
</comment>
<evidence type="ECO:0000256" key="1">
    <source>
        <dbReference type="SAM" id="MobiDB-lite"/>
    </source>
</evidence>